<evidence type="ECO:0000313" key="2">
    <source>
        <dbReference type="EMBL" id="KIY46166.1"/>
    </source>
</evidence>
<proteinExistence type="predicted"/>
<dbReference type="Proteomes" id="UP000054144">
    <property type="component" value="Unassembled WGS sequence"/>
</dbReference>
<evidence type="ECO:0000313" key="3">
    <source>
        <dbReference type="Proteomes" id="UP000054144"/>
    </source>
</evidence>
<name>A0A0D7A8B1_9AGAR</name>
<keyword evidence="3" id="KW-1185">Reference proteome</keyword>
<reference evidence="2 3" key="1">
    <citation type="journal article" date="2015" name="Fungal Genet. Biol.">
        <title>Evolution of novel wood decay mechanisms in Agaricales revealed by the genome sequences of Fistulina hepatica and Cylindrobasidium torrendii.</title>
        <authorList>
            <person name="Floudas D."/>
            <person name="Held B.W."/>
            <person name="Riley R."/>
            <person name="Nagy L.G."/>
            <person name="Koehler G."/>
            <person name="Ransdell A.S."/>
            <person name="Younus H."/>
            <person name="Chow J."/>
            <person name="Chiniquy J."/>
            <person name="Lipzen A."/>
            <person name="Tritt A."/>
            <person name="Sun H."/>
            <person name="Haridas S."/>
            <person name="LaButti K."/>
            <person name="Ohm R.A."/>
            <person name="Kues U."/>
            <person name="Blanchette R.A."/>
            <person name="Grigoriev I.V."/>
            <person name="Minto R.E."/>
            <person name="Hibbett D.S."/>
        </authorList>
    </citation>
    <scope>NUCLEOTIDE SEQUENCE [LARGE SCALE GENOMIC DNA]</scope>
    <source>
        <strain evidence="2 3">ATCC 64428</strain>
    </source>
</reference>
<dbReference type="EMBL" id="KN882043">
    <property type="protein sequence ID" value="KIY46166.1"/>
    <property type="molecule type" value="Genomic_DNA"/>
</dbReference>
<feature type="region of interest" description="Disordered" evidence="1">
    <location>
        <begin position="37"/>
        <end position="66"/>
    </location>
</feature>
<sequence>MNHRDCACHQCCDARDALGCKDPNKCFEKAKQVLDTLPPKWDPRASSAGEAEMEAQPEGENENNVDDSWITFKPCYATGEKVKEIFRIFTDGAKTGNSPPAPQ</sequence>
<evidence type="ECO:0000256" key="1">
    <source>
        <dbReference type="SAM" id="MobiDB-lite"/>
    </source>
</evidence>
<dbReference type="OrthoDB" id="3062525at2759"/>
<feature type="compositionally biased region" description="Acidic residues" evidence="1">
    <location>
        <begin position="51"/>
        <end position="65"/>
    </location>
</feature>
<dbReference type="AlphaFoldDB" id="A0A0D7A8B1"/>
<feature type="non-terminal residue" evidence="2">
    <location>
        <position position="103"/>
    </location>
</feature>
<protein>
    <submittedName>
        <fullName evidence="2">Uncharacterized protein</fullName>
    </submittedName>
</protein>
<gene>
    <name evidence="2" type="ORF">FISHEDRAFT_29812</name>
</gene>
<organism evidence="2 3">
    <name type="scientific">Fistulina hepatica ATCC 64428</name>
    <dbReference type="NCBI Taxonomy" id="1128425"/>
    <lineage>
        <taxon>Eukaryota</taxon>
        <taxon>Fungi</taxon>
        <taxon>Dikarya</taxon>
        <taxon>Basidiomycota</taxon>
        <taxon>Agaricomycotina</taxon>
        <taxon>Agaricomycetes</taxon>
        <taxon>Agaricomycetidae</taxon>
        <taxon>Agaricales</taxon>
        <taxon>Fistulinaceae</taxon>
        <taxon>Fistulina</taxon>
    </lineage>
</organism>
<accession>A0A0D7A8B1</accession>